<gene>
    <name evidence="7" type="ORF">ACOC_LOCUS7186</name>
</gene>
<evidence type="ECO:0000313" key="9">
    <source>
        <dbReference type="WBParaSite" id="ACOC_0000718501-mRNA-1"/>
    </source>
</evidence>
<keyword evidence="3" id="KW-0812">Transmembrane</keyword>
<reference evidence="9" key="1">
    <citation type="submission" date="2017-02" db="UniProtKB">
        <authorList>
            <consortium name="WormBaseParasite"/>
        </authorList>
    </citation>
    <scope>IDENTIFICATION</scope>
</reference>
<keyword evidence="4" id="KW-1133">Transmembrane helix</keyword>
<comment type="similarity">
    <text evidence="2 6">Belongs to the CDC50/LEM3 family.</text>
</comment>
<evidence type="ECO:0000256" key="6">
    <source>
        <dbReference type="PIRNR" id="PIRNR015840"/>
    </source>
</evidence>
<dbReference type="EMBL" id="UYYA01004013">
    <property type="protein sequence ID" value="VDM58771.1"/>
    <property type="molecule type" value="Genomic_DNA"/>
</dbReference>
<keyword evidence="8" id="KW-1185">Reference proteome</keyword>
<sequence>MPDDIPKIPRCRGRRNQPIGKLQIKTVAIYERNMEFLTVFQCLAFYRRFDSALEFVIKYTNCTTLTGESTAHITNYSYADGAVQCYLSFRITDNYTGSVKFYYGLKEFYQNNKLYVHSRNDVQLLGNLNEVAGCKPLDRASNFVYAPCGFVANSMFNDSFKLFFHDKHEAVIIVPFTTKGVIPDKVRKRKFRNPKLKGNQTLCDAFQNTMRPPWWQIDVCKLGFGVPGTGIAFENVDFMVWMQTSALPNFRKHYRTLDNEVDGFRDGLPNGVYTLVINYSKCKVL</sequence>
<dbReference type="Pfam" id="PF03381">
    <property type="entry name" value="CDC50"/>
    <property type="match status" value="1"/>
</dbReference>
<dbReference type="STRING" id="334426.A0A0R3PPP0"/>
<evidence type="ECO:0000256" key="1">
    <source>
        <dbReference type="ARBA" id="ARBA00004370"/>
    </source>
</evidence>
<dbReference type="PANTHER" id="PTHR10926:SF23">
    <property type="entry name" value="CELL CYCLE CONTROL PROTEIN 50A"/>
    <property type="match status" value="1"/>
</dbReference>
<accession>A0A0R3PPP0</accession>
<dbReference type="OMA" id="ENWVGPR"/>
<evidence type="ECO:0000256" key="2">
    <source>
        <dbReference type="ARBA" id="ARBA00009457"/>
    </source>
</evidence>
<reference evidence="7 8" key="2">
    <citation type="submission" date="2018-11" db="EMBL/GenBank/DDBJ databases">
        <authorList>
            <consortium name="Pathogen Informatics"/>
        </authorList>
    </citation>
    <scope>NUCLEOTIDE SEQUENCE [LARGE SCALE GENOMIC DNA]</scope>
    <source>
        <strain evidence="7 8">Costa Rica</strain>
    </source>
</reference>
<dbReference type="OrthoDB" id="340608at2759"/>
<dbReference type="GO" id="GO:0005783">
    <property type="term" value="C:endoplasmic reticulum"/>
    <property type="evidence" value="ECO:0007669"/>
    <property type="project" value="TreeGrafter"/>
</dbReference>
<evidence type="ECO:0000313" key="7">
    <source>
        <dbReference type="EMBL" id="VDM58771.1"/>
    </source>
</evidence>
<dbReference type="PIRSF" id="PIRSF015840">
    <property type="entry name" value="DUF284_TM_euk"/>
    <property type="match status" value="1"/>
</dbReference>
<protein>
    <submittedName>
        <fullName evidence="9">CDC50 domain-containing protein</fullName>
    </submittedName>
</protein>
<evidence type="ECO:0000256" key="4">
    <source>
        <dbReference type="ARBA" id="ARBA00022989"/>
    </source>
</evidence>
<evidence type="ECO:0000256" key="3">
    <source>
        <dbReference type="ARBA" id="ARBA00022692"/>
    </source>
</evidence>
<proteinExistence type="inferred from homology"/>
<organism evidence="9">
    <name type="scientific">Angiostrongylus costaricensis</name>
    <name type="common">Nematode worm</name>
    <dbReference type="NCBI Taxonomy" id="334426"/>
    <lineage>
        <taxon>Eukaryota</taxon>
        <taxon>Metazoa</taxon>
        <taxon>Ecdysozoa</taxon>
        <taxon>Nematoda</taxon>
        <taxon>Chromadorea</taxon>
        <taxon>Rhabditida</taxon>
        <taxon>Rhabditina</taxon>
        <taxon>Rhabditomorpha</taxon>
        <taxon>Strongyloidea</taxon>
        <taxon>Metastrongylidae</taxon>
        <taxon>Angiostrongylus</taxon>
    </lineage>
</organism>
<comment type="subcellular location">
    <subcellularLocation>
        <location evidence="1">Membrane</location>
    </subcellularLocation>
</comment>
<dbReference type="WBParaSite" id="ACOC_0000718501-mRNA-1">
    <property type="protein sequence ID" value="ACOC_0000718501-mRNA-1"/>
    <property type="gene ID" value="ACOC_0000718501"/>
</dbReference>
<dbReference type="InterPro" id="IPR005045">
    <property type="entry name" value="CDC50/LEM3_fam"/>
</dbReference>
<keyword evidence="5 6" id="KW-0472">Membrane</keyword>
<name>A0A0R3PPP0_ANGCS</name>
<evidence type="ECO:0000313" key="8">
    <source>
        <dbReference type="Proteomes" id="UP000267027"/>
    </source>
</evidence>
<evidence type="ECO:0000256" key="5">
    <source>
        <dbReference type="ARBA" id="ARBA00023136"/>
    </source>
</evidence>
<dbReference type="Proteomes" id="UP000267027">
    <property type="component" value="Unassembled WGS sequence"/>
</dbReference>
<dbReference type="GO" id="GO:0005794">
    <property type="term" value="C:Golgi apparatus"/>
    <property type="evidence" value="ECO:0007669"/>
    <property type="project" value="TreeGrafter"/>
</dbReference>
<dbReference type="AlphaFoldDB" id="A0A0R3PPP0"/>
<dbReference type="PANTHER" id="PTHR10926">
    <property type="entry name" value="CELL CYCLE CONTROL PROTEIN 50"/>
    <property type="match status" value="1"/>
</dbReference>
<dbReference type="GO" id="GO:0005886">
    <property type="term" value="C:plasma membrane"/>
    <property type="evidence" value="ECO:0007669"/>
    <property type="project" value="TreeGrafter"/>
</dbReference>